<gene>
    <name evidence="2" type="ORF">H9Q80_19130</name>
</gene>
<reference evidence="2 3" key="1">
    <citation type="submission" date="2020-08" db="EMBL/GenBank/DDBJ databases">
        <authorList>
            <person name="Liu C."/>
            <person name="Sun Q."/>
        </authorList>
    </citation>
    <scope>NUCLEOTIDE SEQUENCE [LARGE SCALE GENOMIC DNA]</scope>
    <source>
        <strain evidence="2 3">NSJ-61</strain>
    </source>
</reference>
<evidence type="ECO:0000313" key="3">
    <source>
        <dbReference type="Proteomes" id="UP000515856"/>
    </source>
</evidence>
<dbReference type="KEGG" id="ehn:H9Q80_19130"/>
<keyword evidence="1" id="KW-0472">Membrane</keyword>
<protein>
    <submittedName>
        <fullName evidence="2">Uncharacterized protein</fullName>
    </submittedName>
</protein>
<evidence type="ECO:0000256" key="1">
    <source>
        <dbReference type="SAM" id="Phobius"/>
    </source>
</evidence>
<accession>A0A7G9GND7</accession>
<sequence length="101" mass="11643">MYMYPDNLKGKPTLWLWYLTDIGIIGIGAIFSVMAITQVNFYLPVALVACYAFLTIRYQDTSIFDFIKYACAFFIFSQQFFHWSLSNVDSIDMEIGKKGGH</sequence>
<organism evidence="2 3">
    <name type="scientific">[Eubacterium] hominis</name>
    <dbReference type="NCBI Taxonomy" id="2764325"/>
    <lineage>
        <taxon>Bacteria</taxon>
        <taxon>Bacillati</taxon>
        <taxon>Bacillota</taxon>
        <taxon>Erysipelotrichia</taxon>
        <taxon>Erysipelotrichales</taxon>
        <taxon>Erysipelotrichaceae</taxon>
        <taxon>Amedibacillus</taxon>
    </lineage>
</organism>
<dbReference type="AlphaFoldDB" id="A0A7G9GND7"/>
<feature type="transmembrane region" description="Helical" evidence="1">
    <location>
        <begin position="12"/>
        <end position="35"/>
    </location>
</feature>
<name>A0A7G9GND7_9FIRM</name>
<keyword evidence="1" id="KW-0812">Transmembrane</keyword>
<dbReference type="RefSeq" id="WP_117455928.1">
    <property type="nucleotide sequence ID" value="NZ_CP060636.1"/>
</dbReference>
<proteinExistence type="predicted"/>
<feature type="transmembrane region" description="Helical" evidence="1">
    <location>
        <begin position="41"/>
        <end position="59"/>
    </location>
</feature>
<keyword evidence="3" id="KW-1185">Reference proteome</keyword>
<dbReference type="Proteomes" id="UP000515856">
    <property type="component" value="Chromosome"/>
</dbReference>
<keyword evidence="1" id="KW-1133">Transmembrane helix</keyword>
<evidence type="ECO:0000313" key="2">
    <source>
        <dbReference type="EMBL" id="QNM12319.1"/>
    </source>
</evidence>
<dbReference type="EMBL" id="CP060636">
    <property type="protein sequence ID" value="QNM12319.1"/>
    <property type="molecule type" value="Genomic_DNA"/>
</dbReference>